<feature type="compositionally biased region" description="Polar residues" evidence="1">
    <location>
        <begin position="191"/>
        <end position="207"/>
    </location>
</feature>
<evidence type="ECO:0000313" key="2">
    <source>
        <dbReference type="EMBL" id="KIO23616.1"/>
    </source>
</evidence>
<evidence type="ECO:0000256" key="1">
    <source>
        <dbReference type="SAM" id="MobiDB-lite"/>
    </source>
</evidence>
<sequence length="324" mass="35614">MDLWLLLITEPSSSSQQDRIARSMAMRSVSTDRTHSTHPTFSLDSTATQLSIGSSFSYMPLPDDSHSREAEYDYAAAHEYTNSVDSGSDTDEPETPSLDYMGTGTPLFTPRLMTKILQAKAAGRPFQVRNSNVGEGGDKAQTKSSSNGRNRSVSIAFPAVSDRHWKLQGGEGASVRGKRNREEKSDDEPYMTNTGPDSDASSTSTANEPPFKRPRAWKGWALVEVSSSEDDTPGAKLYDDNGRRIDSCSSEPQSQNVKDSKIDSKAERVKSKPGWKGWALVTDPPDQSKLIKLDAPPLILTTRATRSGRTFGDESGWRYSRDFS</sequence>
<dbReference type="AlphaFoldDB" id="A0A0C3QDE1"/>
<feature type="compositionally biased region" description="Polar residues" evidence="1">
    <location>
        <begin position="142"/>
        <end position="152"/>
    </location>
</feature>
<feature type="compositionally biased region" description="Basic and acidic residues" evidence="1">
    <location>
        <begin position="237"/>
        <end position="246"/>
    </location>
</feature>
<keyword evidence="3" id="KW-1185">Reference proteome</keyword>
<accession>A0A0C3QDE1</accession>
<feature type="compositionally biased region" description="Polar residues" evidence="1">
    <location>
        <begin position="247"/>
        <end position="257"/>
    </location>
</feature>
<dbReference type="HOGENOM" id="CLU_042092_0_0_1"/>
<proteinExistence type="predicted"/>
<feature type="region of interest" description="Disordered" evidence="1">
    <location>
        <begin position="127"/>
        <end position="152"/>
    </location>
</feature>
<dbReference type="OrthoDB" id="3213101at2759"/>
<reference evidence="3" key="2">
    <citation type="submission" date="2015-01" db="EMBL/GenBank/DDBJ databases">
        <title>Evolutionary Origins and Diversification of the Mycorrhizal Mutualists.</title>
        <authorList>
            <consortium name="DOE Joint Genome Institute"/>
            <consortium name="Mycorrhizal Genomics Consortium"/>
            <person name="Kohler A."/>
            <person name="Kuo A."/>
            <person name="Nagy L.G."/>
            <person name="Floudas D."/>
            <person name="Copeland A."/>
            <person name="Barry K.W."/>
            <person name="Cichocki N."/>
            <person name="Veneault-Fourrey C."/>
            <person name="LaButti K."/>
            <person name="Lindquist E.A."/>
            <person name="Lipzen A."/>
            <person name="Lundell T."/>
            <person name="Morin E."/>
            <person name="Murat C."/>
            <person name="Riley R."/>
            <person name="Ohm R."/>
            <person name="Sun H."/>
            <person name="Tunlid A."/>
            <person name="Henrissat B."/>
            <person name="Grigoriev I.V."/>
            <person name="Hibbett D.S."/>
            <person name="Martin F."/>
        </authorList>
    </citation>
    <scope>NUCLEOTIDE SEQUENCE [LARGE SCALE GENOMIC DNA]</scope>
    <source>
        <strain evidence="3">MUT 4182</strain>
    </source>
</reference>
<protein>
    <submittedName>
        <fullName evidence="2">Uncharacterized protein</fullName>
    </submittedName>
</protein>
<gene>
    <name evidence="2" type="ORF">M407DRAFT_26904</name>
</gene>
<name>A0A0C3QDE1_9AGAM</name>
<feature type="compositionally biased region" description="Basic and acidic residues" evidence="1">
    <location>
        <begin position="258"/>
        <end position="269"/>
    </location>
</feature>
<dbReference type="Proteomes" id="UP000054248">
    <property type="component" value="Unassembled WGS sequence"/>
</dbReference>
<dbReference type="EMBL" id="KN823080">
    <property type="protein sequence ID" value="KIO23616.1"/>
    <property type="molecule type" value="Genomic_DNA"/>
</dbReference>
<reference evidence="2 3" key="1">
    <citation type="submission" date="2014-04" db="EMBL/GenBank/DDBJ databases">
        <authorList>
            <consortium name="DOE Joint Genome Institute"/>
            <person name="Kuo A."/>
            <person name="Girlanda M."/>
            <person name="Perotto S."/>
            <person name="Kohler A."/>
            <person name="Nagy L.G."/>
            <person name="Floudas D."/>
            <person name="Copeland A."/>
            <person name="Barry K.W."/>
            <person name="Cichocki N."/>
            <person name="Veneault-Fourrey C."/>
            <person name="LaButti K."/>
            <person name="Lindquist E.A."/>
            <person name="Lipzen A."/>
            <person name="Lundell T."/>
            <person name="Morin E."/>
            <person name="Murat C."/>
            <person name="Sun H."/>
            <person name="Tunlid A."/>
            <person name="Henrissat B."/>
            <person name="Grigoriev I.V."/>
            <person name="Hibbett D.S."/>
            <person name="Martin F."/>
            <person name="Nordberg H.P."/>
            <person name="Cantor M.N."/>
            <person name="Hua S.X."/>
        </authorList>
    </citation>
    <scope>NUCLEOTIDE SEQUENCE [LARGE SCALE GENOMIC DNA]</scope>
    <source>
        <strain evidence="2 3">MUT 4182</strain>
    </source>
</reference>
<organism evidence="2 3">
    <name type="scientific">Tulasnella calospora MUT 4182</name>
    <dbReference type="NCBI Taxonomy" id="1051891"/>
    <lineage>
        <taxon>Eukaryota</taxon>
        <taxon>Fungi</taxon>
        <taxon>Dikarya</taxon>
        <taxon>Basidiomycota</taxon>
        <taxon>Agaricomycotina</taxon>
        <taxon>Agaricomycetes</taxon>
        <taxon>Cantharellales</taxon>
        <taxon>Tulasnellaceae</taxon>
        <taxon>Tulasnella</taxon>
    </lineage>
</organism>
<evidence type="ECO:0000313" key="3">
    <source>
        <dbReference type="Proteomes" id="UP000054248"/>
    </source>
</evidence>
<feature type="region of interest" description="Disordered" evidence="1">
    <location>
        <begin position="164"/>
        <end position="269"/>
    </location>
</feature>